<reference evidence="1 2" key="2">
    <citation type="submission" date="2018-11" db="EMBL/GenBank/DDBJ databases">
        <authorList>
            <consortium name="Pathogen Informatics"/>
        </authorList>
    </citation>
    <scope>NUCLEOTIDE SEQUENCE [LARGE SCALE GENOMIC DNA]</scope>
</reference>
<evidence type="ECO:0000313" key="1">
    <source>
        <dbReference type="EMBL" id="VDM42840.1"/>
    </source>
</evidence>
<evidence type="ECO:0000313" key="2">
    <source>
        <dbReference type="Proteomes" id="UP000050794"/>
    </source>
</evidence>
<protein>
    <submittedName>
        <fullName evidence="3">MAM domain-containing protein</fullName>
    </submittedName>
</protein>
<name>A0A183USP9_TOXCA</name>
<evidence type="ECO:0000313" key="3">
    <source>
        <dbReference type="WBParaSite" id="TCNE_0001151901-mRNA-1"/>
    </source>
</evidence>
<organism evidence="2 3">
    <name type="scientific">Toxocara canis</name>
    <name type="common">Canine roundworm</name>
    <dbReference type="NCBI Taxonomy" id="6265"/>
    <lineage>
        <taxon>Eukaryota</taxon>
        <taxon>Metazoa</taxon>
        <taxon>Ecdysozoa</taxon>
        <taxon>Nematoda</taxon>
        <taxon>Chromadorea</taxon>
        <taxon>Rhabditida</taxon>
        <taxon>Spirurina</taxon>
        <taxon>Ascaridomorpha</taxon>
        <taxon>Ascaridoidea</taxon>
        <taxon>Toxocaridae</taxon>
        <taxon>Toxocara</taxon>
    </lineage>
</organism>
<sequence>MEYVTRFSILDVRLLYCNNDSAACNVYCRSGECCQPGYGKDNFYTGVTMPTTILYQHGAPVAGNELPHTNFIADDDVVPPIFQNPPSLSIEQSRNILEETKLRSFKISKQSVCPMELLTLSDFYACATVRSFNDDGNAASGGKMSCNFELPSICRYILFRDMNNAEKTSFRFYSSPEESIQWKRGHFNTNGTRFIETFAIMMDRPARYLPSGEFIFVGELTAHSGYGHAILRADIFCQSGNGRLTFESGS</sequence>
<proteinExistence type="predicted"/>
<reference evidence="3" key="1">
    <citation type="submission" date="2016-06" db="UniProtKB">
        <authorList>
            <consortium name="WormBaseParasite"/>
        </authorList>
    </citation>
    <scope>IDENTIFICATION</scope>
</reference>
<dbReference type="EMBL" id="UYWY01020890">
    <property type="protein sequence ID" value="VDM42840.1"/>
    <property type="molecule type" value="Genomic_DNA"/>
</dbReference>
<dbReference type="AlphaFoldDB" id="A0A183USP9"/>
<gene>
    <name evidence="1" type="ORF">TCNE_LOCUS11519</name>
</gene>
<dbReference type="WBParaSite" id="TCNE_0001151901-mRNA-1">
    <property type="protein sequence ID" value="TCNE_0001151901-mRNA-1"/>
    <property type="gene ID" value="TCNE_0001151901"/>
</dbReference>
<accession>A0A183USP9</accession>
<dbReference type="Proteomes" id="UP000050794">
    <property type="component" value="Unassembled WGS sequence"/>
</dbReference>
<keyword evidence="2" id="KW-1185">Reference proteome</keyword>